<evidence type="ECO:0000313" key="1">
    <source>
        <dbReference type="EMBL" id="CRZ01552.1"/>
    </source>
</evidence>
<accession>A0A0H5QIS7</accession>
<dbReference type="AlphaFoldDB" id="A0A0H5QIS7"/>
<reference evidence="1" key="1">
    <citation type="submission" date="2015-04" db="EMBL/GenBank/DDBJ databases">
        <title>The genome sequence of the plant pathogenic Rhizarian Plasmodiophora brassicae reveals insights in its biotrophic life cycle and the origin of chitin synthesis.</title>
        <authorList>
            <person name="Schwelm A."/>
            <person name="Fogelqvist J."/>
            <person name="Knaust A."/>
            <person name="Julke S."/>
            <person name="Lilja T."/>
            <person name="Dhandapani V."/>
            <person name="Bonilla-Rosso G."/>
            <person name="Karlsson M."/>
            <person name="Shevchenko A."/>
            <person name="Choi S.R."/>
            <person name="Kim H.G."/>
            <person name="Park J.Y."/>
            <person name="Lim Y.P."/>
            <person name="Ludwig-Muller J."/>
            <person name="Dixelius C."/>
        </authorList>
    </citation>
    <scope>NUCLEOTIDE SEQUENCE</scope>
    <source>
        <tissue evidence="1">Potato root galls</tissue>
    </source>
</reference>
<sequence>MDHGIARASIAASTATAIAMNPPQSRPSVAWEIYRGTADPALRIVRDKYVLYFPVLTAMINVVEEMRFREHVDGAHREHDQVVAVVDDRTPMEPVDLVGELKAAEQDRRRRERRQIIDEDLVHP</sequence>
<proteinExistence type="predicted"/>
<dbReference type="EMBL" id="HACM01001110">
    <property type="protein sequence ID" value="CRZ01552.1"/>
    <property type="molecule type" value="Transcribed_RNA"/>
</dbReference>
<organism evidence="1">
    <name type="scientific">Spongospora subterranea</name>
    <dbReference type="NCBI Taxonomy" id="70186"/>
    <lineage>
        <taxon>Eukaryota</taxon>
        <taxon>Sar</taxon>
        <taxon>Rhizaria</taxon>
        <taxon>Endomyxa</taxon>
        <taxon>Phytomyxea</taxon>
        <taxon>Plasmodiophorida</taxon>
        <taxon>Plasmodiophoridae</taxon>
        <taxon>Spongospora</taxon>
    </lineage>
</organism>
<name>A0A0H5QIS7_9EUKA</name>
<protein>
    <submittedName>
        <fullName evidence="1">Uncharacterized protein</fullName>
    </submittedName>
</protein>